<dbReference type="CDD" id="cd18436">
    <property type="entry name" value="BRCT_BRC1_like_rpt2"/>
    <property type="match status" value="1"/>
</dbReference>
<dbReference type="InterPro" id="IPR053036">
    <property type="entry name" value="CellCycle_DNARepair_Reg"/>
</dbReference>
<comment type="caution">
    <text evidence="3">The sequence shown here is derived from an EMBL/GenBank/DDBJ whole genome shotgun (WGS) entry which is preliminary data.</text>
</comment>
<evidence type="ECO:0000259" key="2">
    <source>
        <dbReference type="PROSITE" id="PS50172"/>
    </source>
</evidence>
<dbReference type="FunFam" id="3.40.50.10190:FF:000048">
    <property type="entry name" value="DNA repair protein Rtt107"/>
    <property type="match status" value="1"/>
</dbReference>
<evidence type="ECO:0000256" key="1">
    <source>
        <dbReference type="SAM" id="MobiDB-lite"/>
    </source>
</evidence>
<dbReference type="PANTHER" id="PTHR47667">
    <property type="entry name" value="REGULATOR OF TY1 TRANSPOSITION PROTEIN 107"/>
    <property type="match status" value="1"/>
</dbReference>
<feature type="region of interest" description="Disordered" evidence="1">
    <location>
        <begin position="508"/>
        <end position="552"/>
    </location>
</feature>
<feature type="compositionally biased region" description="Acidic residues" evidence="1">
    <location>
        <begin position="625"/>
        <end position="636"/>
    </location>
</feature>
<evidence type="ECO:0000313" key="4">
    <source>
        <dbReference type="Proteomes" id="UP000284375"/>
    </source>
</evidence>
<protein>
    <recommendedName>
        <fullName evidence="2">BRCT domain-containing protein</fullName>
    </recommendedName>
</protein>
<feature type="domain" description="BRCT" evidence="2">
    <location>
        <begin position="4"/>
        <end position="101"/>
    </location>
</feature>
<feature type="region of interest" description="Disordered" evidence="1">
    <location>
        <begin position="583"/>
        <end position="650"/>
    </location>
</feature>
<dbReference type="EMBL" id="LJZO01000003">
    <property type="protein sequence ID" value="ROW03343.1"/>
    <property type="molecule type" value="Genomic_DNA"/>
</dbReference>
<keyword evidence="4" id="KW-1185">Reference proteome</keyword>
<dbReference type="SMART" id="SM00292">
    <property type="entry name" value="BRCT"/>
    <property type="match status" value="5"/>
</dbReference>
<dbReference type="CDD" id="cd17743">
    <property type="entry name" value="BRCT_BRC1_like_rpt5"/>
    <property type="match status" value="1"/>
</dbReference>
<dbReference type="GO" id="GO:0006302">
    <property type="term" value="P:double-strand break repair"/>
    <property type="evidence" value="ECO:0007669"/>
    <property type="project" value="TreeGrafter"/>
</dbReference>
<dbReference type="GO" id="GO:0005634">
    <property type="term" value="C:nucleus"/>
    <property type="evidence" value="ECO:0007669"/>
    <property type="project" value="TreeGrafter"/>
</dbReference>
<feature type="domain" description="BRCT" evidence="2">
    <location>
        <begin position="652"/>
        <end position="738"/>
    </location>
</feature>
<dbReference type="GO" id="GO:1990683">
    <property type="term" value="P:DNA double-strand break attachment to nuclear envelope"/>
    <property type="evidence" value="ECO:0007669"/>
    <property type="project" value="TreeGrafter"/>
</dbReference>
<dbReference type="Pfam" id="PF00533">
    <property type="entry name" value="BRCT"/>
    <property type="match status" value="1"/>
</dbReference>
<organism evidence="3 4">
    <name type="scientific">Cytospora chrysosperma</name>
    <name type="common">Cytospora canker fungus</name>
    <name type="synonym">Sphaeria chrysosperma</name>
    <dbReference type="NCBI Taxonomy" id="252740"/>
    <lineage>
        <taxon>Eukaryota</taxon>
        <taxon>Fungi</taxon>
        <taxon>Dikarya</taxon>
        <taxon>Ascomycota</taxon>
        <taxon>Pezizomycotina</taxon>
        <taxon>Sordariomycetes</taxon>
        <taxon>Sordariomycetidae</taxon>
        <taxon>Diaporthales</taxon>
        <taxon>Cytosporaceae</taxon>
        <taxon>Cytospora</taxon>
    </lineage>
</organism>
<name>A0A423WIU5_CYTCH</name>
<dbReference type="OrthoDB" id="342264at2759"/>
<reference evidence="3 4" key="1">
    <citation type="submission" date="2015-09" db="EMBL/GenBank/DDBJ databases">
        <title>Host preference determinants of Valsa canker pathogens revealed by comparative genomics.</title>
        <authorList>
            <person name="Yin Z."/>
            <person name="Huang L."/>
        </authorList>
    </citation>
    <scope>NUCLEOTIDE SEQUENCE [LARGE SCALE GENOMIC DNA]</scope>
    <source>
        <strain evidence="3 4">YSFL</strain>
    </source>
</reference>
<dbReference type="Gene3D" id="3.40.50.10190">
    <property type="entry name" value="BRCT domain"/>
    <property type="match status" value="5"/>
</dbReference>
<dbReference type="PROSITE" id="PS50172">
    <property type="entry name" value="BRCT"/>
    <property type="match status" value="4"/>
</dbReference>
<feature type="compositionally biased region" description="Basic and acidic residues" evidence="1">
    <location>
        <begin position="601"/>
        <end position="610"/>
    </location>
</feature>
<dbReference type="Proteomes" id="UP000284375">
    <property type="component" value="Unassembled WGS sequence"/>
</dbReference>
<dbReference type="InterPro" id="IPR036420">
    <property type="entry name" value="BRCT_dom_sf"/>
</dbReference>
<dbReference type="PANTHER" id="PTHR47667:SF1">
    <property type="entry name" value="REGULATOR OF TY1 TRANSPOSITION PROTEIN 107"/>
    <property type="match status" value="1"/>
</dbReference>
<feature type="domain" description="BRCT" evidence="2">
    <location>
        <begin position="339"/>
        <end position="411"/>
    </location>
</feature>
<gene>
    <name evidence="3" type="ORF">VSDG_01451</name>
</gene>
<dbReference type="AlphaFoldDB" id="A0A423WIU5"/>
<proteinExistence type="predicted"/>
<dbReference type="Pfam" id="PF16770">
    <property type="entry name" value="RTT107_BRCT_5"/>
    <property type="match status" value="1"/>
</dbReference>
<dbReference type="GO" id="GO:0035361">
    <property type="term" value="C:Cul8-RING ubiquitin ligase complex"/>
    <property type="evidence" value="ECO:0007669"/>
    <property type="project" value="TreeGrafter"/>
</dbReference>
<sequence>MASRTGALFDDCAFAFVPSKNLTDNAIDLLKDTVQKYGASIIEKVEDGSIPVPECTHIVADTIDFPEYDEAMAMMVPVVIPEWVNASLHKNRQAQIRPYSPDPRLIFSNVVLTCDDIPITDKETIAGAVLAMGGMESKDLGRLVTHICALTMDGPKVQLAQQKGFKCKVVLPHWFDDCFRLGKRIDEGPYLLPDPEILSANPDDAIAIPSSQHLEGAASARPDRPPMTAHFQQGAREKLTVFQDKSIMLSWDLGINAQLQKTLKRLIQDGGGQLVSKEEECDWFVCQYRDGPEYIRAAQQGKDVGNLAWLYYLIMHNRWTNPLRRLLHYPVPKGGIPGFKGLRITLSNYGGEARMYLQNLLRAAGAEPTGSMKQDNTHLITARKSGEKCEAAADWNIPMANHLWIEESYAKCEAQAITDQRYTHFPPRTNLGEIIGQTFFDESKLHAKYYPGGDDDMDAVARRKRKIQDLVKDNGYTHGPAAGVVIGRQKHPEFDIIKDDEAEYAAKTTKQFGVPAPPKPKPKSKPESAATPIRGRQMLSGKENDTSSVYSSGSRSAKASALSKLQNLAPDIALYEKERKRKSIGNTPFGGKRAANLIEQEQEKEREKKALGKSRSRSLSHEQVRDDEEEEEEEEEEKRPAKKQRPSLPPVDMRIVLTGYQGWINNIKKEDADKRKLRSMGIQIVQENTACDYLAAPQMVRTIKFLKVLARGPDVINSSFIDACLEAGERVDVEEYKLKDKANETKFGIRLDKSISKARENKGRLLWGVAVYCTKDIKSGADSYKPIAEANGAIFKTYTGRGAPTIKPTKPEEDSQAPEPVYLLTSNSKAEKDLWPRFEKMARDGNMEPRVVASDWLLHVAMSQELKFDKRFLATNYFKGR</sequence>
<dbReference type="CDD" id="cd18439">
    <property type="entry name" value="BRCT_BRC1_like_rpt6"/>
    <property type="match status" value="1"/>
</dbReference>
<dbReference type="SUPFAM" id="SSF52113">
    <property type="entry name" value="BRCT domain"/>
    <property type="match status" value="4"/>
</dbReference>
<dbReference type="InterPro" id="IPR001357">
    <property type="entry name" value="BRCT_dom"/>
</dbReference>
<dbReference type="STRING" id="252740.A0A423WIU5"/>
<accession>A0A423WIU5</accession>
<dbReference type="CDD" id="cd18437">
    <property type="entry name" value="BRCT_BRC1_like_rpt3"/>
    <property type="match status" value="1"/>
</dbReference>
<feature type="domain" description="BRCT" evidence="2">
    <location>
        <begin position="102"/>
        <end position="192"/>
    </location>
</feature>
<dbReference type="Pfam" id="PF12738">
    <property type="entry name" value="PTCB-BRCT"/>
    <property type="match status" value="1"/>
</dbReference>
<evidence type="ECO:0000313" key="3">
    <source>
        <dbReference type="EMBL" id="ROW03343.1"/>
    </source>
</evidence>